<dbReference type="PANTHER" id="PTHR33418:SF1">
    <property type="entry name" value="HELICASE-ASSOCIATED DOMAIN-CONTAINING PROTEIN"/>
    <property type="match status" value="1"/>
</dbReference>
<evidence type="ECO:0000259" key="1">
    <source>
        <dbReference type="Pfam" id="PF03457"/>
    </source>
</evidence>
<feature type="domain" description="Helicase-associated" evidence="1">
    <location>
        <begin position="70"/>
        <end position="131"/>
    </location>
</feature>
<organism evidence="2 3">
    <name type="scientific">Fragilariopsis cylindrus CCMP1102</name>
    <dbReference type="NCBI Taxonomy" id="635003"/>
    <lineage>
        <taxon>Eukaryota</taxon>
        <taxon>Sar</taxon>
        <taxon>Stramenopiles</taxon>
        <taxon>Ochrophyta</taxon>
        <taxon>Bacillariophyta</taxon>
        <taxon>Bacillariophyceae</taxon>
        <taxon>Bacillariophycidae</taxon>
        <taxon>Bacillariales</taxon>
        <taxon>Bacillariaceae</taxon>
        <taxon>Fragilariopsis</taxon>
    </lineage>
</organism>
<protein>
    <recommendedName>
        <fullName evidence="1">Helicase-associated domain-containing protein</fullName>
    </recommendedName>
</protein>
<gene>
    <name evidence="2" type="ORF">FRACYDRAFT_162059</name>
</gene>
<name>A0A1E7FUN7_9STRA</name>
<dbReference type="Gene3D" id="6.10.140.530">
    <property type="match status" value="3"/>
</dbReference>
<sequence>WMGMFQKLVEYKKLHENTMVSKYYKNDPKLGLWVYTQRKRYRNNDLSPHRIDLLNSIGLDWDGVKSATNQTKWMNMFQKLVAYKEQHKTTIVPAYYEEDPKLRRWVTEQRQVYRKDKLLPSRCALLRSIGFELYISKNHQHLWMGMFHKLVAYNEQHKNSLLPRNDSKLGRWVYRQRHIYKCGELPPARIALLKSIGF</sequence>
<accession>A0A1E7FUN7</accession>
<dbReference type="Pfam" id="PF03457">
    <property type="entry name" value="HA"/>
    <property type="match status" value="3"/>
</dbReference>
<feature type="domain" description="Helicase-associated" evidence="1">
    <location>
        <begin position="1"/>
        <end position="58"/>
    </location>
</feature>
<dbReference type="KEGG" id="fcy:FRACYDRAFT_162059"/>
<evidence type="ECO:0000313" key="3">
    <source>
        <dbReference type="Proteomes" id="UP000095751"/>
    </source>
</evidence>
<keyword evidence="3" id="KW-1185">Reference proteome</keyword>
<dbReference type="InParanoid" id="A0A1E7FUN7"/>
<feature type="non-terminal residue" evidence="2">
    <location>
        <position position="1"/>
    </location>
</feature>
<dbReference type="PANTHER" id="PTHR33418">
    <property type="entry name" value="HELICASE-ASSOCIATED"/>
    <property type="match status" value="1"/>
</dbReference>
<feature type="domain" description="Helicase-associated" evidence="1">
    <location>
        <begin position="141"/>
        <end position="198"/>
    </location>
</feature>
<evidence type="ECO:0000313" key="2">
    <source>
        <dbReference type="EMBL" id="OEU21553.1"/>
    </source>
</evidence>
<proteinExistence type="predicted"/>
<reference evidence="2 3" key="1">
    <citation type="submission" date="2016-09" db="EMBL/GenBank/DDBJ databases">
        <title>Extensive genetic diversity and differential bi-allelic expression allows diatom success in the polar Southern Ocean.</title>
        <authorList>
            <consortium name="DOE Joint Genome Institute"/>
            <person name="Mock T."/>
            <person name="Otillar R.P."/>
            <person name="Strauss J."/>
            <person name="Dupont C."/>
            <person name="Frickenhaus S."/>
            <person name="Maumus F."/>
            <person name="Mcmullan M."/>
            <person name="Sanges R."/>
            <person name="Schmutz J."/>
            <person name="Toseland A."/>
            <person name="Valas R."/>
            <person name="Veluchamy A."/>
            <person name="Ward B.J."/>
            <person name="Allen A."/>
            <person name="Barry K."/>
            <person name="Falciatore A."/>
            <person name="Ferrante M."/>
            <person name="Fortunato A.E."/>
            <person name="Gloeckner G."/>
            <person name="Gruber A."/>
            <person name="Hipkin R."/>
            <person name="Janech M."/>
            <person name="Kroth P."/>
            <person name="Leese F."/>
            <person name="Lindquist E."/>
            <person name="Lyon B.R."/>
            <person name="Martin J."/>
            <person name="Mayer C."/>
            <person name="Parker M."/>
            <person name="Quesneville H."/>
            <person name="Raymond J."/>
            <person name="Uhlig C."/>
            <person name="Valentin K.U."/>
            <person name="Worden A.Z."/>
            <person name="Armbrust E.V."/>
            <person name="Bowler C."/>
            <person name="Green B."/>
            <person name="Moulton V."/>
            <person name="Van Oosterhout C."/>
            <person name="Grigoriev I."/>
        </authorList>
    </citation>
    <scope>NUCLEOTIDE SEQUENCE [LARGE SCALE GENOMIC DNA]</scope>
    <source>
        <strain evidence="2 3">CCMP1102</strain>
    </source>
</reference>
<feature type="non-terminal residue" evidence="2">
    <location>
        <position position="198"/>
    </location>
</feature>
<dbReference type="Proteomes" id="UP000095751">
    <property type="component" value="Unassembled WGS sequence"/>
</dbReference>
<dbReference type="InterPro" id="IPR005114">
    <property type="entry name" value="Helicase_assoc"/>
</dbReference>
<dbReference type="AlphaFoldDB" id="A0A1E7FUN7"/>
<dbReference type="EMBL" id="KV784354">
    <property type="protein sequence ID" value="OEU21553.1"/>
    <property type="molecule type" value="Genomic_DNA"/>
</dbReference>
<dbReference type="OrthoDB" id="58859at2759"/>